<keyword evidence="4" id="KW-0812">Transmembrane</keyword>
<dbReference type="AlphaFoldDB" id="A0AAF0ZYE5"/>
<accession>A0AAF0ZYE5</accession>
<keyword evidence="4" id="KW-1133">Transmembrane helix</keyword>
<name>A0AAF0ZYE5_SOLVR</name>
<keyword evidence="1" id="KW-0963">Cytoplasm</keyword>
<dbReference type="EMBL" id="CP133622">
    <property type="protein sequence ID" value="WMV53840.1"/>
    <property type="molecule type" value="Genomic_DNA"/>
</dbReference>
<dbReference type="PANTHER" id="PTHR45859">
    <property type="entry name" value="TRANSLATION INITIATION FACTOR EIF-2B SUBUNIT BETA"/>
    <property type="match status" value="1"/>
</dbReference>
<reference evidence="5" key="1">
    <citation type="submission" date="2023-08" db="EMBL/GenBank/DDBJ databases">
        <title>A de novo genome assembly of Solanum verrucosum Schlechtendal, a Mexican diploid species geographically isolated from the other diploid A-genome species in potato relatives.</title>
        <authorList>
            <person name="Hosaka K."/>
        </authorList>
    </citation>
    <scope>NUCLEOTIDE SEQUENCE</scope>
    <source>
        <tissue evidence="5">Young leaves</tissue>
    </source>
</reference>
<keyword evidence="2" id="KW-0396">Initiation factor</keyword>
<dbReference type="InterPro" id="IPR051855">
    <property type="entry name" value="eIF2B_beta_subunit"/>
</dbReference>
<evidence type="ECO:0000313" key="5">
    <source>
        <dbReference type="EMBL" id="WMV53840.1"/>
    </source>
</evidence>
<dbReference type="GO" id="GO:0003743">
    <property type="term" value="F:translation initiation factor activity"/>
    <property type="evidence" value="ECO:0007669"/>
    <property type="project" value="UniProtKB-KW"/>
</dbReference>
<feature type="non-terminal residue" evidence="5">
    <location>
        <position position="1"/>
    </location>
</feature>
<keyword evidence="6" id="KW-1185">Reference proteome</keyword>
<keyword evidence="4" id="KW-0472">Membrane</keyword>
<evidence type="ECO:0000313" key="6">
    <source>
        <dbReference type="Proteomes" id="UP001234989"/>
    </source>
</evidence>
<dbReference type="GO" id="GO:0005851">
    <property type="term" value="C:eukaryotic translation initiation factor 2B complex"/>
    <property type="evidence" value="ECO:0007669"/>
    <property type="project" value="TreeGrafter"/>
</dbReference>
<keyword evidence="3" id="KW-0648">Protein biosynthesis</keyword>
<dbReference type="Proteomes" id="UP001234989">
    <property type="component" value="Chromosome 11"/>
</dbReference>
<evidence type="ECO:0000256" key="1">
    <source>
        <dbReference type="ARBA" id="ARBA00022490"/>
    </source>
</evidence>
<dbReference type="PANTHER" id="PTHR45859:SF1">
    <property type="entry name" value="TRANSLATION INITIATION FACTOR EIF-2B SUBUNIT BETA"/>
    <property type="match status" value="1"/>
</dbReference>
<sequence>VNSTNTPDMNALVNEFIIKLKKRKIEGSKTTAKLTAEVLRSCISQQRLPQTNQAAALIDAIRGIGEKLIAANPVVFCLVFFTRAVLFFQTAVYCFYLSRGSIGNNLGVCHLWDYIGRSSELHSCSVPMMAYNVEFGD</sequence>
<evidence type="ECO:0000256" key="2">
    <source>
        <dbReference type="ARBA" id="ARBA00022540"/>
    </source>
</evidence>
<proteinExistence type="predicted"/>
<evidence type="ECO:0000256" key="3">
    <source>
        <dbReference type="ARBA" id="ARBA00022917"/>
    </source>
</evidence>
<evidence type="ECO:0000256" key="4">
    <source>
        <dbReference type="SAM" id="Phobius"/>
    </source>
</evidence>
<gene>
    <name evidence="5" type="ORF">MTR67_047225</name>
</gene>
<feature type="transmembrane region" description="Helical" evidence="4">
    <location>
        <begin position="73"/>
        <end position="96"/>
    </location>
</feature>
<protein>
    <submittedName>
        <fullName evidence="5">Uncharacterized protein</fullName>
    </submittedName>
</protein>
<dbReference type="GO" id="GO:0005085">
    <property type="term" value="F:guanyl-nucleotide exchange factor activity"/>
    <property type="evidence" value="ECO:0007669"/>
    <property type="project" value="TreeGrafter"/>
</dbReference>
<organism evidence="5 6">
    <name type="scientific">Solanum verrucosum</name>
    <dbReference type="NCBI Taxonomy" id="315347"/>
    <lineage>
        <taxon>Eukaryota</taxon>
        <taxon>Viridiplantae</taxon>
        <taxon>Streptophyta</taxon>
        <taxon>Embryophyta</taxon>
        <taxon>Tracheophyta</taxon>
        <taxon>Spermatophyta</taxon>
        <taxon>Magnoliopsida</taxon>
        <taxon>eudicotyledons</taxon>
        <taxon>Gunneridae</taxon>
        <taxon>Pentapetalae</taxon>
        <taxon>asterids</taxon>
        <taxon>lamiids</taxon>
        <taxon>Solanales</taxon>
        <taxon>Solanaceae</taxon>
        <taxon>Solanoideae</taxon>
        <taxon>Solaneae</taxon>
        <taxon>Solanum</taxon>
    </lineage>
</organism>